<keyword evidence="3" id="KW-0067">ATP-binding</keyword>
<protein>
    <recommendedName>
        <fullName evidence="4">ABC transporter domain-containing protein</fullName>
    </recommendedName>
</protein>
<keyword evidence="1" id="KW-0677">Repeat</keyword>
<dbReference type="EMBL" id="HBIJ01016274">
    <property type="protein sequence ID" value="CAE0370076.1"/>
    <property type="molecule type" value="Transcribed_RNA"/>
</dbReference>
<evidence type="ECO:0000256" key="2">
    <source>
        <dbReference type="ARBA" id="ARBA00022741"/>
    </source>
</evidence>
<dbReference type="GO" id="GO:0016887">
    <property type="term" value="F:ATP hydrolysis activity"/>
    <property type="evidence" value="ECO:0007669"/>
    <property type="project" value="InterPro"/>
</dbReference>
<dbReference type="CDD" id="cd03221">
    <property type="entry name" value="ABCF_EF-3"/>
    <property type="match status" value="2"/>
</dbReference>
<sequence>MGNKKKSSNSLASNGTSDDALSILAGTDNSNVESEADRLGREEHIIATYAASAKAIDPHSRDIQVRDVTISFHGANLIENTDFVLNYGNRYGFIGPNGSGKSTIMKAIAARAIPIQDSIDLYFLSHEYPATDTPALKAVYEVDEERAQLEADAEKVNEIIAETEDEETQTKLSDHLNLLYERLDELDATTAEARASSILHGLGFTKNMQSMKTKEFSGGWRMRVALARALFLQPTCLVLDEPTNHLDMDAVFWLEDYLANWNKMLLFVSHSQDFMNTVCTHIIRLNEHTKKLDYYTGNFDSYVQERKIRDEEQQRKYDAEQRDIAEIKDFIARFGHGTVKMVRQAQSRQKLLDKKLEAGLTPKPVPDALWDFSFPDPGELPTPVLMVQDVSFQYNPTAPLLFSHVEFGIDLESRIALVGPNGAGKSTFVKLLTGELQPTVGAVRPHMHLRMAKFTQHFEDMLDLEKPALEWIHALYPKEFDKIEKARSWLGRYGCTNKQQAMPMKQLSDGQKARIVFARLALDKPHLLLLDEPTNSLDIESIDALARMINSFQGGLVLVSHDMRLISQVAKDIWIVNNRTLTRYEGDIMKFKLAAKKENKKRLAQHMNG</sequence>
<dbReference type="PANTHER" id="PTHR19211:SF15">
    <property type="entry name" value="ATP-BINDING CASSETTE SUB-FAMILY F MEMBER 2"/>
    <property type="match status" value="1"/>
</dbReference>
<dbReference type="PANTHER" id="PTHR19211">
    <property type="entry name" value="ATP-BINDING TRANSPORT PROTEIN-RELATED"/>
    <property type="match status" value="1"/>
</dbReference>
<keyword evidence="2" id="KW-0547">Nucleotide-binding</keyword>
<evidence type="ECO:0000256" key="1">
    <source>
        <dbReference type="ARBA" id="ARBA00022737"/>
    </source>
</evidence>
<name>A0A7S3JZQ2_9STRA</name>
<dbReference type="PROSITE" id="PS00211">
    <property type="entry name" value="ABC_TRANSPORTER_1"/>
    <property type="match status" value="1"/>
</dbReference>
<dbReference type="SMART" id="SM00382">
    <property type="entry name" value="AAA"/>
    <property type="match status" value="2"/>
</dbReference>
<dbReference type="SUPFAM" id="SSF52540">
    <property type="entry name" value="P-loop containing nucleoside triphosphate hydrolases"/>
    <property type="match status" value="2"/>
</dbReference>
<reference evidence="5" key="1">
    <citation type="submission" date="2021-01" db="EMBL/GenBank/DDBJ databases">
        <authorList>
            <person name="Corre E."/>
            <person name="Pelletier E."/>
            <person name="Niang G."/>
            <person name="Scheremetjew M."/>
            <person name="Finn R."/>
            <person name="Kale V."/>
            <person name="Holt S."/>
            <person name="Cochrane G."/>
            <person name="Meng A."/>
            <person name="Brown T."/>
            <person name="Cohen L."/>
        </authorList>
    </citation>
    <scope>NUCLEOTIDE SEQUENCE</scope>
    <source>
        <strain evidence="5">CCMP1510</strain>
    </source>
</reference>
<dbReference type="PROSITE" id="PS50893">
    <property type="entry name" value="ABC_TRANSPORTER_2"/>
    <property type="match status" value="2"/>
</dbReference>
<dbReference type="Pfam" id="PF12848">
    <property type="entry name" value="ABC_tran_Xtn"/>
    <property type="match status" value="1"/>
</dbReference>
<dbReference type="InterPro" id="IPR050611">
    <property type="entry name" value="ABCF"/>
</dbReference>
<dbReference type="FunFam" id="3.40.50.300:FF:000011">
    <property type="entry name" value="Putative ABC transporter ATP-binding component"/>
    <property type="match status" value="1"/>
</dbReference>
<dbReference type="InterPro" id="IPR032781">
    <property type="entry name" value="ABC_tran_Xtn"/>
</dbReference>
<evidence type="ECO:0000259" key="4">
    <source>
        <dbReference type="PROSITE" id="PS50893"/>
    </source>
</evidence>
<dbReference type="Pfam" id="PF00005">
    <property type="entry name" value="ABC_tran"/>
    <property type="match status" value="2"/>
</dbReference>
<dbReference type="Gene3D" id="3.40.50.300">
    <property type="entry name" value="P-loop containing nucleotide triphosphate hydrolases"/>
    <property type="match status" value="2"/>
</dbReference>
<dbReference type="InterPro" id="IPR027417">
    <property type="entry name" value="P-loop_NTPase"/>
</dbReference>
<organism evidence="5">
    <name type="scientific">Aureoumbra lagunensis</name>
    <dbReference type="NCBI Taxonomy" id="44058"/>
    <lineage>
        <taxon>Eukaryota</taxon>
        <taxon>Sar</taxon>
        <taxon>Stramenopiles</taxon>
        <taxon>Ochrophyta</taxon>
        <taxon>Pelagophyceae</taxon>
        <taxon>Pelagomonadales</taxon>
        <taxon>Aureoumbra</taxon>
    </lineage>
</organism>
<evidence type="ECO:0000313" key="5">
    <source>
        <dbReference type="EMBL" id="CAE0370076.1"/>
    </source>
</evidence>
<accession>A0A7S3JZQ2</accession>
<evidence type="ECO:0000256" key="3">
    <source>
        <dbReference type="ARBA" id="ARBA00022840"/>
    </source>
</evidence>
<dbReference type="InterPro" id="IPR017871">
    <property type="entry name" value="ABC_transporter-like_CS"/>
</dbReference>
<feature type="domain" description="ABC transporter" evidence="4">
    <location>
        <begin position="63"/>
        <end position="312"/>
    </location>
</feature>
<dbReference type="InterPro" id="IPR003593">
    <property type="entry name" value="AAA+_ATPase"/>
</dbReference>
<proteinExistence type="predicted"/>
<gene>
    <name evidence="5" type="ORF">ALAG00032_LOCUS10840</name>
</gene>
<dbReference type="InterPro" id="IPR003439">
    <property type="entry name" value="ABC_transporter-like_ATP-bd"/>
</dbReference>
<feature type="domain" description="ABC transporter" evidence="4">
    <location>
        <begin position="385"/>
        <end position="603"/>
    </location>
</feature>
<dbReference type="FunFam" id="3.40.50.300:FF:000104">
    <property type="entry name" value="ATP-binding cassette sub-family F member 3"/>
    <property type="match status" value="1"/>
</dbReference>
<dbReference type="GO" id="GO:0005524">
    <property type="term" value="F:ATP binding"/>
    <property type="evidence" value="ECO:0007669"/>
    <property type="project" value="UniProtKB-KW"/>
</dbReference>
<dbReference type="AlphaFoldDB" id="A0A7S3JZQ2"/>